<dbReference type="InterPro" id="IPR005025">
    <property type="entry name" value="FMN_Rdtase-like_dom"/>
</dbReference>
<keyword evidence="3" id="KW-1185">Reference proteome</keyword>
<dbReference type="Pfam" id="PF03358">
    <property type="entry name" value="FMN_red"/>
    <property type="match status" value="1"/>
</dbReference>
<dbReference type="STRING" id="43064.SAMN04488086_10588"/>
<dbReference type="Proteomes" id="UP000195985">
    <property type="component" value="Unassembled WGS sequence"/>
</dbReference>
<reference evidence="3" key="1">
    <citation type="submission" date="2016-04" db="EMBL/GenBank/DDBJ databases">
        <authorList>
            <person name="Strepis N."/>
        </authorList>
    </citation>
    <scope>NUCLEOTIDE SEQUENCE [LARGE SCALE GENOMIC DNA]</scope>
</reference>
<dbReference type="OrthoDB" id="411306at2"/>
<sequence length="166" mass="18568">MEIGIIVHSLTGNTLSVAERLQERLAADGHDVEIEQIKTIGEENTNENNSANIKLKSYPDPQAHDLLIIAGPVRGASASPVLKHYFSQVSQFENKPTLLFVTEFFPFPWMGGKNALKQMTALCEEHGADVIGSGVINWKNPRRERQIEDLLQQFSELAARMDQKIK</sequence>
<dbReference type="PROSITE" id="PS50902">
    <property type="entry name" value="FLAVODOXIN_LIKE"/>
    <property type="match status" value="1"/>
</dbReference>
<dbReference type="AlphaFoldDB" id="A0A1W1IH89"/>
<accession>A0A1W1IH89</accession>
<name>A0A1W1IH89_9LACT</name>
<dbReference type="GO" id="GO:0010181">
    <property type="term" value="F:FMN binding"/>
    <property type="evidence" value="ECO:0007669"/>
    <property type="project" value="InterPro"/>
</dbReference>
<dbReference type="EMBL" id="FWEY01000006">
    <property type="protein sequence ID" value="SLM52395.1"/>
    <property type="molecule type" value="Genomic_DNA"/>
</dbReference>
<dbReference type="RefSeq" id="WP_086943159.1">
    <property type="nucleotide sequence ID" value="NZ_FONM01000005.1"/>
</dbReference>
<evidence type="ECO:0000259" key="1">
    <source>
        <dbReference type="PROSITE" id="PS50902"/>
    </source>
</evidence>
<protein>
    <submittedName>
        <fullName evidence="2">Nadph-dependent fmn reductase</fullName>
    </submittedName>
</protein>
<evidence type="ECO:0000313" key="3">
    <source>
        <dbReference type="Proteomes" id="UP000195985"/>
    </source>
</evidence>
<gene>
    <name evidence="2" type="ORF">TPAS_2089</name>
</gene>
<feature type="domain" description="Flavodoxin-like" evidence="1">
    <location>
        <begin position="3"/>
        <end position="159"/>
    </location>
</feature>
<proteinExistence type="predicted"/>
<dbReference type="SUPFAM" id="SSF52218">
    <property type="entry name" value="Flavoproteins"/>
    <property type="match status" value="1"/>
</dbReference>
<organism evidence="2 3">
    <name type="scientific">Trichococcus pasteurii</name>
    <dbReference type="NCBI Taxonomy" id="43064"/>
    <lineage>
        <taxon>Bacteria</taxon>
        <taxon>Bacillati</taxon>
        <taxon>Bacillota</taxon>
        <taxon>Bacilli</taxon>
        <taxon>Lactobacillales</taxon>
        <taxon>Carnobacteriaceae</taxon>
        <taxon>Trichococcus</taxon>
    </lineage>
</organism>
<evidence type="ECO:0000313" key="2">
    <source>
        <dbReference type="EMBL" id="SLM52395.1"/>
    </source>
</evidence>
<dbReference type="InterPro" id="IPR029039">
    <property type="entry name" value="Flavoprotein-like_sf"/>
</dbReference>
<dbReference type="Gene3D" id="3.40.50.360">
    <property type="match status" value="1"/>
</dbReference>
<dbReference type="GO" id="GO:0016651">
    <property type="term" value="F:oxidoreductase activity, acting on NAD(P)H"/>
    <property type="evidence" value="ECO:0007669"/>
    <property type="project" value="UniProtKB-ARBA"/>
</dbReference>
<dbReference type="InterPro" id="IPR008254">
    <property type="entry name" value="Flavodoxin/NO_synth"/>
</dbReference>